<evidence type="ECO:0000313" key="1">
    <source>
        <dbReference type="EMBL" id="NUB93450.1"/>
    </source>
</evidence>
<accession>A0A8J8GQQ9</accession>
<name>A0A8J8GQQ9_9EURY</name>
<proteinExistence type="predicted"/>
<dbReference type="Proteomes" id="UP000728647">
    <property type="component" value="Unassembled WGS sequence"/>
</dbReference>
<comment type="caution">
    <text evidence="1">The sequence shown here is derived from an EMBL/GenBank/DDBJ whole genome shotgun (WGS) entry which is preliminary data.</text>
</comment>
<dbReference type="AlphaFoldDB" id="A0A8J8GQQ9"/>
<dbReference type="EMBL" id="JABURA010000002">
    <property type="protein sequence ID" value="NUB93450.1"/>
    <property type="molecule type" value="Genomic_DNA"/>
</dbReference>
<protein>
    <submittedName>
        <fullName evidence="1">Uncharacterized protein</fullName>
    </submittedName>
</protein>
<dbReference type="RefSeq" id="WP_174703113.1">
    <property type="nucleotide sequence ID" value="NZ_JABURA010000002.1"/>
</dbReference>
<reference evidence="1" key="1">
    <citation type="submission" date="2020-06" db="EMBL/GenBank/DDBJ databases">
        <title>Haloterrigena sp. nov., an extremely halophilic archaeon isolated from a saline sediment.</title>
        <authorList>
            <person name="Liu B.-B."/>
        </authorList>
    </citation>
    <scope>NUCLEOTIDE SEQUENCE</scope>
    <source>
        <strain evidence="1">SYSU A121-1</strain>
    </source>
</reference>
<sequence>MAPENPTRCPRCGGRLRKGISWYEFLLSNVLNCEECQYAAYLMPPDSRA</sequence>
<evidence type="ECO:0000313" key="2">
    <source>
        <dbReference type="Proteomes" id="UP000728647"/>
    </source>
</evidence>
<organism evidence="1 2">
    <name type="scientific">Haloterrigena gelatinilytica</name>
    <dbReference type="NCBI Taxonomy" id="2741724"/>
    <lineage>
        <taxon>Archaea</taxon>
        <taxon>Methanobacteriati</taxon>
        <taxon>Methanobacteriota</taxon>
        <taxon>Stenosarchaea group</taxon>
        <taxon>Halobacteria</taxon>
        <taxon>Halobacteriales</taxon>
        <taxon>Natrialbaceae</taxon>
        <taxon>Haloterrigena</taxon>
    </lineage>
</organism>
<gene>
    <name evidence="1" type="ORF">HT576_20845</name>
</gene>
<dbReference type="OrthoDB" id="114814at2157"/>